<feature type="compositionally biased region" description="Basic and acidic residues" evidence="1">
    <location>
        <begin position="44"/>
        <end position="56"/>
    </location>
</feature>
<proteinExistence type="predicted"/>
<organism evidence="2">
    <name type="scientific">Oryza sativa subsp. japonica</name>
    <name type="common">Rice</name>
    <dbReference type="NCBI Taxonomy" id="39947"/>
    <lineage>
        <taxon>Eukaryota</taxon>
        <taxon>Viridiplantae</taxon>
        <taxon>Streptophyta</taxon>
        <taxon>Embryophyta</taxon>
        <taxon>Tracheophyta</taxon>
        <taxon>Spermatophyta</taxon>
        <taxon>Magnoliopsida</taxon>
        <taxon>Liliopsida</taxon>
        <taxon>Poales</taxon>
        <taxon>Poaceae</taxon>
        <taxon>BOP clade</taxon>
        <taxon>Oryzoideae</taxon>
        <taxon>Oryzeae</taxon>
        <taxon>Oryzinae</taxon>
        <taxon>Oryza</taxon>
        <taxon>Oryza sativa</taxon>
    </lineage>
</organism>
<protein>
    <submittedName>
        <fullName evidence="2">Uncharacterized protein</fullName>
    </submittedName>
</protein>
<sequence length="83" mass="9253">MVVIVIVSLDATCNLNYEMGRRRGVRVVRMKEGLGEGDPTVQAARDKEEEATRDIDTGFEEEKDGGSMNPTNIRIKKEGGEKR</sequence>
<gene>
    <name evidence="2" type="ORF">P0451D05.31</name>
</gene>
<reference evidence="2" key="1">
    <citation type="journal article" date="2002" name="Nature">
        <title>The genome sequence and structure of rice chromosome 1.</title>
        <authorList>
            <person name="Sasaki T."/>
            <person name="Matsumoto T."/>
            <person name="Yamamoto K."/>
            <person name="Sakata K."/>
            <person name="Baba T."/>
            <person name="Katayose Y."/>
            <person name="Wu J."/>
            <person name="Niimura Y."/>
            <person name="Cheng Z."/>
            <person name="Nagamura Y."/>
            <person name="Antonio B.A."/>
            <person name="Kanamori H."/>
            <person name="Hosokawa S."/>
            <person name="Masukawa M."/>
            <person name="Arikawa K."/>
            <person name="Chiden Y."/>
            <person name="Hayashi M."/>
            <person name="Okamoto M."/>
            <person name="Ando T."/>
            <person name="Aoki H."/>
            <person name="Arita K."/>
            <person name="Hamada M."/>
            <person name="Harada C."/>
            <person name="Hijishita S."/>
            <person name="Honda M."/>
            <person name="Ichikawa Y."/>
            <person name="Idonuma A."/>
            <person name="Iijima M."/>
            <person name="Ikeda M."/>
            <person name="Ikeno M."/>
            <person name="Itoh S."/>
            <person name="Itoh T."/>
            <person name="Itoh Y."/>
            <person name="Itoh Y."/>
            <person name="Iwabuchi A."/>
            <person name="Kamiya K."/>
            <person name="Karasawa W."/>
            <person name="Katagiri S."/>
            <person name="Kikuta A."/>
            <person name="Kobayashi N."/>
            <person name="Kono I."/>
            <person name="Machita K."/>
            <person name="Maehara T."/>
            <person name="Mizuno H."/>
            <person name="Mizubayashi T."/>
            <person name="Mukai Y."/>
            <person name="Nagasaki H."/>
            <person name="Nakashima M."/>
            <person name="Nakama Y."/>
            <person name="Nakamichi Y."/>
            <person name="Nakamura M."/>
            <person name="Namiki N."/>
            <person name="Negishi M."/>
            <person name="Ohta I."/>
            <person name="Ono N."/>
            <person name="Saji S."/>
            <person name="Sakai K."/>
            <person name="Shibata M."/>
            <person name="Shimokawa T."/>
            <person name="Shomura A."/>
            <person name="Song J."/>
            <person name="Takazaki Y."/>
            <person name="Terasawa K."/>
            <person name="Tsuji K."/>
            <person name="Waki K."/>
            <person name="Yamagata H."/>
            <person name="Yamane H."/>
            <person name="Yoshiki S."/>
            <person name="Yoshihara R."/>
            <person name="Yukawa K."/>
            <person name="Zhong H."/>
            <person name="Iwama H."/>
            <person name="Endo T."/>
            <person name="Ito H."/>
            <person name="Hahn J.H."/>
            <person name="Kim H.I."/>
            <person name="Eun M.Y."/>
            <person name="Yano M."/>
            <person name="Jiang J."/>
            <person name="Gojobori T."/>
        </authorList>
    </citation>
    <scope>NUCLEOTIDE SEQUENCE</scope>
</reference>
<dbReference type="Proteomes" id="UP000817658">
    <property type="component" value="Chromosome 1"/>
</dbReference>
<evidence type="ECO:0000256" key="1">
    <source>
        <dbReference type="SAM" id="MobiDB-lite"/>
    </source>
</evidence>
<dbReference type="AlphaFoldDB" id="Q5ZB62"/>
<evidence type="ECO:0000313" key="2">
    <source>
        <dbReference type="EMBL" id="BAD52902.1"/>
    </source>
</evidence>
<feature type="region of interest" description="Disordered" evidence="1">
    <location>
        <begin position="34"/>
        <end position="83"/>
    </location>
</feature>
<accession>Q5ZB62</accession>
<name>Q5ZB62_ORYSJ</name>
<dbReference type="EMBL" id="AP003253">
    <property type="protein sequence ID" value="BAD52902.1"/>
    <property type="molecule type" value="Genomic_DNA"/>
</dbReference>